<dbReference type="OrthoDB" id="4750337at2"/>
<protein>
    <submittedName>
        <fullName evidence="4">40-residue YVTN family beta-propeller repeat-containing protein</fullName>
    </submittedName>
</protein>
<dbReference type="RefSeq" id="WP_090967451.1">
    <property type="nucleotide sequence ID" value="NZ_FNRT01000002.1"/>
</dbReference>
<feature type="chain" id="PRO_5011502132" evidence="2">
    <location>
        <begin position="21"/>
        <end position="912"/>
    </location>
</feature>
<dbReference type="InterPro" id="IPR051200">
    <property type="entry name" value="Host-pathogen_enzymatic-act"/>
</dbReference>
<sequence>MTGALLASVLTIAWSSPAHAATTYQVVDTIDLGRAAGDGMAIDPVGRSAYVVHPAQNVVSVVDLDTHEVTAVVPVGAQPFRVAVDPELRRAYVSNSASNSLSVIDTTTHTLVRTIPGFSNPRGVAVDPTTHLVYVANFTGGENLAVVDPTVTPATINVTGYLGSRPWAVDVDPTTHRAYASTLFGGRLGTVAGSTIIDDLLAFDGPTTVSVDPVADRAYVAHRNTMSIVDISAVDAAVVGNLPAGVQPSDVAIDQASGTLYVSNSTPGTVSVVDRATSTLVATVPVGPAQSAIEIDPVTRQVYSLSGTGVLTVIAALSSQAITFTSAVPSDAAVGGTHTVTATGGGSGKPVTFSTTSTACSVSSTGTVAFEHAGSCVVSADQAGDGSHTAAPTATQTITVARGPQAITFTSVPPAGAAIGDSYPVSATGGASGQPVAYSVRSPEVCSISGAVVSLESTGTCVIAADQAGSADYTAAPTATQEVAVGLVATSTVVSLGTPSVVSGQAVTATATTSGTSAGSVQFTLDGKPVGAPVTLRAGSEIRSPDLTIGGLPVGAHAVGAVLTPDDPETYTGSTATPVTLTVSPAATTTTVVVGGDALSATVAPVAPGAGTPTGVVRFLVGGTEVGRATLSAGRATLAHAVAAGAERRVSAVYDGDSSFSGSSASTARRDPVITATTSSRERARNGWYRTPVTVTFECAATSAPLTGACPQPVKLSADGAGRTVTRTIVAADGGAATATVSVDIDRAGPKVRIPGVRAGATYFASGPDARCRATDRLSGVDRCTVRRTVRGAKIVYVATATDEAGNRTRKRVVARSTPVTIVGARTVSGEHVVRLGRTYTVLVSARTRPTYVFAATTPKRPVGGNVPFHRAGPNRWALGVTFTESMGNRPRWNIGVRIGQDLVVKTVRVLR</sequence>
<dbReference type="Proteomes" id="UP000198742">
    <property type="component" value="Unassembled WGS sequence"/>
</dbReference>
<accession>A0A1H4JLV9</accession>
<dbReference type="PANTHER" id="PTHR47197">
    <property type="entry name" value="PROTEIN NIRF"/>
    <property type="match status" value="1"/>
</dbReference>
<proteinExistence type="predicted"/>
<feature type="region of interest" description="Disordered" evidence="1">
    <location>
        <begin position="655"/>
        <end position="679"/>
    </location>
</feature>
<feature type="compositionally biased region" description="Low complexity" evidence="1">
    <location>
        <begin position="655"/>
        <end position="666"/>
    </location>
</feature>
<evidence type="ECO:0000313" key="5">
    <source>
        <dbReference type="Proteomes" id="UP000198742"/>
    </source>
</evidence>
<name>A0A1H4JLV9_9ACTN</name>
<dbReference type="EMBL" id="FNRT01000002">
    <property type="protein sequence ID" value="SEB47137.1"/>
    <property type="molecule type" value="Genomic_DNA"/>
</dbReference>
<dbReference type="InterPro" id="IPR011964">
    <property type="entry name" value="YVTN_b-propeller_repeat"/>
</dbReference>
<keyword evidence="5" id="KW-1185">Reference proteome</keyword>
<evidence type="ECO:0000256" key="1">
    <source>
        <dbReference type="SAM" id="MobiDB-lite"/>
    </source>
</evidence>
<dbReference type="SUPFAM" id="SSF50969">
    <property type="entry name" value="YVTN repeat-like/Quinoprotein amine dehydrogenase"/>
    <property type="match status" value="1"/>
</dbReference>
<dbReference type="InterPro" id="IPR015943">
    <property type="entry name" value="WD40/YVTN_repeat-like_dom_sf"/>
</dbReference>
<dbReference type="GO" id="GO:0005975">
    <property type="term" value="P:carbohydrate metabolic process"/>
    <property type="evidence" value="ECO:0007669"/>
    <property type="project" value="UniProtKB-ARBA"/>
</dbReference>
<organism evidence="4 5">
    <name type="scientific">Nocardioides exalbidus</name>
    <dbReference type="NCBI Taxonomy" id="402596"/>
    <lineage>
        <taxon>Bacteria</taxon>
        <taxon>Bacillati</taxon>
        <taxon>Actinomycetota</taxon>
        <taxon>Actinomycetes</taxon>
        <taxon>Propionibacteriales</taxon>
        <taxon>Nocardioidaceae</taxon>
        <taxon>Nocardioides</taxon>
    </lineage>
</organism>
<dbReference type="InterPro" id="IPR013783">
    <property type="entry name" value="Ig-like_fold"/>
</dbReference>
<dbReference type="Gene3D" id="2.60.40.10">
    <property type="entry name" value="Immunoglobulins"/>
    <property type="match status" value="2"/>
</dbReference>
<feature type="domain" description="Bacterial Ig-like" evidence="3">
    <location>
        <begin position="587"/>
        <end position="667"/>
    </location>
</feature>
<keyword evidence="2" id="KW-0732">Signal</keyword>
<evidence type="ECO:0000259" key="3">
    <source>
        <dbReference type="Pfam" id="PF16640"/>
    </source>
</evidence>
<dbReference type="InterPro" id="IPR011044">
    <property type="entry name" value="Quino_amine_DH_bsu"/>
</dbReference>
<reference evidence="5" key="1">
    <citation type="submission" date="2016-10" db="EMBL/GenBank/DDBJ databases">
        <authorList>
            <person name="Varghese N."/>
            <person name="Submissions S."/>
        </authorList>
    </citation>
    <scope>NUCLEOTIDE SEQUENCE [LARGE SCALE GENOMIC DNA]</scope>
    <source>
        <strain evidence="5">DSM 22017</strain>
    </source>
</reference>
<evidence type="ECO:0000256" key="2">
    <source>
        <dbReference type="SAM" id="SignalP"/>
    </source>
</evidence>
<dbReference type="InterPro" id="IPR032109">
    <property type="entry name" value="Big_3_5"/>
</dbReference>
<dbReference type="Gene3D" id="2.130.10.10">
    <property type="entry name" value="YVTN repeat-like/Quinoprotein amine dehydrogenase"/>
    <property type="match status" value="2"/>
</dbReference>
<dbReference type="AlphaFoldDB" id="A0A1H4JLV9"/>
<dbReference type="Pfam" id="PF16640">
    <property type="entry name" value="Big_3_5"/>
    <property type="match status" value="1"/>
</dbReference>
<feature type="signal peptide" evidence="2">
    <location>
        <begin position="1"/>
        <end position="20"/>
    </location>
</feature>
<evidence type="ECO:0000313" key="4">
    <source>
        <dbReference type="EMBL" id="SEB47137.1"/>
    </source>
</evidence>
<dbReference type="PANTHER" id="PTHR47197:SF3">
    <property type="entry name" value="DIHYDRO-HEME D1 DEHYDROGENASE"/>
    <property type="match status" value="1"/>
</dbReference>
<dbReference type="STRING" id="402596.SAMN04489844_0201"/>
<gene>
    <name evidence="4" type="ORF">SAMN04489844_0201</name>
</gene>
<dbReference type="NCBIfam" id="TIGR02276">
    <property type="entry name" value="beta_rpt_yvtn"/>
    <property type="match status" value="2"/>
</dbReference>